<dbReference type="Pfam" id="PF00528">
    <property type="entry name" value="BPD_transp_1"/>
    <property type="match status" value="1"/>
</dbReference>
<feature type="transmembrane region" description="Helical" evidence="8">
    <location>
        <begin position="101"/>
        <end position="128"/>
    </location>
</feature>
<gene>
    <name evidence="10" type="ORF">GCM10009021_08650</name>
</gene>
<feature type="transmembrane region" description="Helical" evidence="8">
    <location>
        <begin position="12"/>
        <end position="37"/>
    </location>
</feature>
<keyword evidence="5 8" id="KW-0812">Transmembrane</keyword>
<name>A0A830G9W1_9EURY</name>
<feature type="transmembrane region" description="Helical" evidence="8">
    <location>
        <begin position="72"/>
        <end position="94"/>
    </location>
</feature>
<evidence type="ECO:0000256" key="2">
    <source>
        <dbReference type="ARBA" id="ARBA00022448"/>
    </source>
</evidence>
<protein>
    <submittedName>
        <fullName evidence="10">Spermidine/putrescine ABC transporter permease</fullName>
    </submittedName>
</protein>
<dbReference type="Proteomes" id="UP000608850">
    <property type="component" value="Unassembled WGS sequence"/>
</dbReference>
<dbReference type="AlphaFoldDB" id="A0A830G9W1"/>
<evidence type="ECO:0000313" key="10">
    <source>
        <dbReference type="EMBL" id="GGN10966.1"/>
    </source>
</evidence>
<dbReference type="RefSeq" id="WP_188877317.1">
    <property type="nucleotide sequence ID" value="NZ_BMOQ01000002.1"/>
</dbReference>
<comment type="subcellular location">
    <subcellularLocation>
        <location evidence="1">Cell inner membrane</location>
        <topology evidence="1">Multi-pass membrane protein</topology>
    </subcellularLocation>
    <subcellularLocation>
        <location evidence="8">Cell membrane</location>
        <topology evidence="8">Multi-pass membrane protein</topology>
    </subcellularLocation>
</comment>
<dbReference type="OrthoDB" id="252630at2157"/>
<dbReference type="PROSITE" id="PS50928">
    <property type="entry name" value="ABC_TM1"/>
    <property type="match status" value="1"/>
</dbReference>
<evidence type="ECO:0000256" key="7">
    <source>
        <dbReference type="ARBA" id="ARBA00023136"/>
    </source>
</evidence>
<dbReference type="InterPro" id="IPR000515">
    <property type="entry name" value="MetI-like"/>
</dbReference>
<organism evidence="10 11">
    <name type="scientific">Halarchaeum nitratireducens</name>
    <dbReference type="NCBI Taxonomy" id="489913"/>
    <lineage>
        <taxon>Archaea</taxon>
        <taxon>Methanobacteriati</taxon>
        <taxon>Methanobacteriota</taxon>
        <taxon>Stenosarchaea group</taxon>
        <taxon>Halobacteria</taxon>
        <taxon>Halobacteriales</taxon>
        <taxon>Halobacteriaceae</taxon>
    </lineage>
</organism>
<feature type="transmembrane region" description="Helical" evidence="8">
    <location>
        <begin position="140"/>
        <end position="159"/>
    </location>
</feature>
<accession>A0A830G9W1</accession>
<dbReference type="PANTHER" id="PTHR43357">
    <property type="entry name" value="INNER MEMBRANE ABC TRANSPORTER PERMEASE PROTEIN YDCV"/>
    <property type="match status" value="1"/>
</dbReference>
<comment type="caution">
    <text evidence="10">The sequence shown here is derived from an EMBL/GenBank/DDBJ whole genome shotgun (WGS) entry which is preliminary data.</text>
</comment>
<dbReference type="Gene3D" id="1.10.3720.10">
    <property type="entry name" value="MetI-like"/>
    <property type="match status" value="1"/>
</dbReference>
<dbReference type="InterPro" id="IPR035906">
    <property type="entry name" value="MetI-like_sf"/>
</dbReference>
<keyword evidence="2 8" id="KW-0813">Transport</keyword>
<sequence length="265" mass="28891">MNTRIRDAICRLALRTYVSAVLVFILLPLVTIAAMSFTPGEFLQFPPQGFSLRWYHELAASSQWMTALRNSLVVALGSAILATTIGGASAYALYRYDYRFGALLAGLTTVPTLLPPVILGVAFMTFFVSLGVVGQVSNLVVAHAVFVTPFPFVLISQGLDEVDRSYEEASRNLGASRLTTLRTITLPLVRANVFSGALFAFILSLNEYIIAWLVAGFAFKTIPIQIFTSLRYSYSPIIAAISVVFILATVAVMFGIDRLSGGIWE</sequence>
<proteinExistence type="inferred from homology"/>
<dbReference type="GO" id="GO:0005886">
    <property type="term" value="C:plasma membrane"/>
    <property type="evidence" value="ECO:0007669"/>
    <property type="project" value="UniProtKB-SubCell"/>
</dbReference>
<dbReference type="GO" id="GO:0055085">
    <property type="term" value="P:transmembrane transport"/>
    <property type="evidence" value="ECO:0007669"/>
    <property type="project" value="InterPro"/>
</dbReference>
<dbReference type="EMBL" id="BMOQ01000002">
    <property type="protein sequence ID" value="GGN10966.1"/>
    <property type="molecule type" value="Genomic_DNA"/>
</dbReference>
<evidence type="ECO:0000256" key="5">
    <source>
        <dbReference type="ARBA" id="ARBA00022692"/>
    </source>
</evidence>
<evidence type="ECO:0000313" key="11">
    <source>
        <dbReference type="Proteomes" id="UP000608850"/>
    </source>
</evidence>
<evidence type="ECO:0000256" key="1">
    <source>
        <dbReference type="ARBA" id="ARBA00004429"/>
    </source>
</evidence>
<comment type="similarity">
    <text evidence="8">Belongs to the binding-protein-dependent transport system permease family.</text>
</comment>
<evidence type="ECO:0000256" key="6">
    <source>
        <dbReference type="ARBA" id="ARBA00022989"/>
    </source>
</evidence>
<dbReference type="SUPFAM" id="SSF161098">
    <property type="entry name" value="MetI-like"/>
    <property type="match status" value="1"/>
</dbReference>
<keyword evidence="3" id="KW-1003">Cell membrane</keyword>
<dbReference type="PANTHER" id="PTHR43357:SF4">
    <property type="entry name" value="INNER MEMBRANE ABC TRANSPORTER PERMEASE PROTEIN YDCV"/>
    <property type="match status" value="1"/>
</dbReference>
<evidence type="ECO:0000259" key="9">
    <source>
        <dbReference type="PROSITE" id="PS50928"/>
    </source>
</evidence>
<keyword evidence="11" id="KW-1185">Reference proteome</keyword>
<evidence type="ECO:0000256" key="3">
    <source>
        <dbReference type="ARBA" id="ARBA00022475"/>
    </source>
</evidence>
<keyword evidence="7 8" id="KW-0472">Membrane</keyword>
<feature type="transmembrane region" description="Helical" evidence="8">
    <location>
        <begin position="237"/>
        <end position="256"/>
    </location>
</feature>
<evidence type="ECO:0000256" key="4">
    <source>
        <dbReference type="ARBA" id="ARBA00022519"/>
    </source>
</evidence>
<evidence type="ECO:0000256" key="8">
    <source>
        <dbReference type="RuleBase" id="RU363032"/>
    </source>
</evidence>
<feature type="domain" description="ABC transmembrane type-1" evidence="9">
    <location>
        <begin position="68"/>
        <end position="256"/>
    </location>
</feature>
<keyword evidence="4" id="KW-0997">Cell inner membrane</keyword>
<reference evidence="10 11" key="1">
    <citation type="journal article" date="2019" name="Int. J. Syst. Evol. Microbiol.">
        <title>The Global Catalogue of Microorganisms (GCM) 10K type strain sequencing project: providing services to taxonomists for standard genome sequencing and annotation.</title>
        <authorList>
            <consortium name="The Broad Institute Genomics Platform"/>
            <consortium name="The Broad Institute Genome Sequencing Center for Infectious Disease"/>
            <person name="Wu L."/>
            <person name="Ma J."/>
        </authorList>
    </citation>
    <scope>NUCLEOTIDE SEQUENCE [LARGE SCALE GENOMIC DNA]</scope>
    <source>
        <strain evidence="10 11">JCM 16331</strain>
    </source>
</reference>
<keyword evidence="6 8" id="KW-1133">Transmembrane helix</keyword>
<dbReference type="CDD" id="cd06261">
    <property type="entry name" value="TM_PBP2"/>
    <property type="match status" value="1"/>
</dbReference>